<protein>
    <recommendedName>
        <fullName evidence="4">Replication initiation protein</fullName>
    </recommendedName>
</protein>
<dbReference type="AlphaFoldDB" id="A0A4S4FMW0"/>
<dbReference type="Proteomes" id="UP000307380">
    <property type="component" value="Unassembled WGS sequence"/>
</dbReference>
<feature type="region of interest" description="Disordered" evidence="1">
    <location>
        <begin position="228"/>
        <end position="249"/>
    </location>
</feature>
<comment type="caution">
    <text evidence="2">The sequence shown here is derived from an EMBL/GenBank/DDBJ whole genome shotgun (WGS) entry which is preliminary data.</text>
</comment>
<evidence type="ECO:0008006" key="4">
    <source>
        <dbReference type="Google" id="ProtNLM"/>
    </source>
</evidence>
<name>A0A4S4FMW0_9MICO</name>
<accession>A0A4S4FMW0</accession>
<dbReference type="EMBL" id="SSSN01000013">
    <property type="protein sequence ID" value="THG30566.1"/>
    <property type="molecule type" value="Genomic_DNA"/>
</dbReference>
<sequence>MQFAKVAEFQRRGIVHFHAIIRLDGVDPVDSFPAPPASVATGQLVAAITAAVRKTRVIAAPYERNGNARELRWGKQFDARPIIRQDGLDGALSDRAVAAYIAKYATKATEDLDSRGEGRDHIRRIKSTVMELARGVNADGPYAQLHRWDGMLGFRGHFSTKSRRYSVTLGSLRGARRAWRLRALLAKAKPNEAAEPDEILVIGSWAYAGMGWLSDGDKALATEAASAAREWRNDRARDRRTTPNERGTS</sequence>
<feature type="compositionally biased region" description="Basic and acidic residues" evidence="1">
    <location>
        <begin position="229"/>
        <end position="249"/>
    </location>
</feature>
<dbReference type="Pfam" id="PF20199">
    <property type="entry name" value="RepSA"/>
    <property type="match status" value="1"/>
</dbReference>
<evidence type="ECO:0000256" key="1">
    <source>
        <dbReference type="SAM" id="MobiDB-lite"/>
    </source>
</evidence>
<gene>
    <name evidence="2" type="ORF">E6C70_14450</name>
</gene>
<proteinExistence type="predicted"/>
<evidence type="ECO:0000313" key="2">
    <source>
        <dbReference type="EMBL" id="THG30566.1"/>
    </source>
</evidence>
<organism evidence="2 3">
    <name type="scientific">Orlajensenia flava</name>
    <dbReference type="NCBI Taxonomy" id="2565934"/>
    <lineage>
        <taxon>Bacteria</taxon>
        <taxon>Bacillati</taxon>
        <taxon>Actinomycetota</taxon>
        <taxon>Actinomycetes</taxon>
        <taxon>Micrococcales</taxon>
        <taxon>Microbacteriaceae</taxon>
        <taxon>Orlajensenia</taxon>
    </lineage>
</organism>
<evidence type="ECO:0000313" key="3">
    <source>
        <dbReference type="Proteomes" id="UP000307380"/>
    </source>
</evidence>
<dbReference type="InterPro" id="IPR046828">
    <property type="entry name" value="RepSA"/>
</dbReference>
<reference evidence="2 3" key="1">
    <citation type="submission" date="2019-04" db="EMBL/GenBank/DDBJ databases">
        <authorList>
            <person name="Jiang L."/>
        </authorList>
    </citation>
    <scope>NUCLEOTIDE SEQUENCE [LARGE SCALE GENOMIC DNA]</scope>
    <source>
        <strain evidence="2 3">YIM 131861</strain>
    </source>
</reference>
<keyword evidence="3" id="KW-1185">Reference proteome</keyword>